<comment type="caution">
    <text evidence="2">The sequence shown here is derived from an EMBL/GenBank/DDBJ whole genome shotgun (WGS) entry which is preliminary data.</text>
</comment>
<name>A0ABW3D2U7_9FLAO</name>
<feature type="transmembrane region" description="Helical" evidence="1">
    <location>
        <begin position="12"/>
        <end position="45"/>
    </location>
</feature>
<dbReference type="PROSITE" id="PS51257">
    <property type="entry name" value="PROKAR_LIPOPROTEIN"/>
    <property type="match status" value="1"/>
</dbReference>
<accession>A0ABW3D2U7</accession>
<gene>
    <name evidence="2" type="ORF">ACFQ1M_14020</name>
</gene>
<evidence type="ECO:0000313" key="2">
    <source>
        <dbReference type="EMBL" id="MFD0863326.1"/>
    </source>
</evidence>
<reference evidence="3" key="1">
    <citation type="journal article" date="2019" name="Int. J. Syst. Evol. Microbiol.">
        <title>The Global Catalogue of Microorganisms (GCM) 10K type strain sequencing project: providing services to taxonomists for standard genome sequencing and annotation.</title>
        <authorList>
            <consortium name="The Broad Institute Genomics Platform"/>
            <consortium name="The Broad Institute Genome Sequencing Center for Infectious Disease"/>
            <person name="Wu L."/>
            <person name="Ma J."/>
        </authorList>
    </citation>
    <scope>NUCLEOTIDE SEQUENCE [LARGE SCALE GENOMIC DNA]</scope>
    <source>
        <strain evidence="3">CCUG 62952</strain>
    </source>
</reference>
<dbReference type="RefSeq" id="WP_386409263.1">
    <property type="nucleotide sequence ID" value="NZ_JBHTJH010000017.1"/>
</dbReference>
<organism evidence="2 3">
    <name type="scientific">Sungkyunkwania multivorans</name>
    <dbReference type="NCBI Taxonomy" id="1173618"/>
    <lineage>
        <taxon>Bacteria</taxon>
        <taxon>Pseudomonadati</taxon>
        <taxon>Bacteroidota</taxon>
        <taxon>Flavobacteriia</taxon>
        <taxon>Flavobacteriales</taxon>
        <taxon>Flavobacteriaceae</taxon>
        <taxon>Sungkyunkwania</taxon>
    </lineage>
</organism>
<keyword evidence="1" id="KW-1133">Transmembrane helix</keyword>
<proteinExistence type="predicted"/>
<dbReference type="Proteomes" id="UP001596978">
    <property type="component" value="Unassembled WGS sequence"/>
</dbReference>
<evidence type="ECO:0000256" key="1">
    <source>
        <dbReference type="SAM" id="Phobius"/>
    </source>
</evidence>
<dbReference type="EMBL" id="JBHTJH010000017">
    <property type="protein sequence ID" value="MFD0863326.1"/>
    <property type="molecule type" value="Genomic_DNA"/>
</dbReference>
<keyword evidence="1" id="KW-0812">Transmembrane</keyword>
<sequence length="159" mass="17709">MNNQKLPADSTSLVLSIIAAVIVFVGCCCGIGPVIALTLAIIALSMANKSLKLFREAPENFSPQSRGNVNASRIISITAIIISGVQLLFWIGYFIFYGTIVGTALYDAAQRDAFEDDYNYEEYNDSLDNDNDWEYYESETLEKDTLKIDTIEIEVIEEN</sequence>
<keyword evidence="1" id="KW-0472">Membrane</keyword>
<feature type="transmembrane region" description="Helical" evidence="1">
    <location>
        <begin position="74"/>
        <end position="96"/>
    </location>
</feature>
<keyword evidence="3" id="KW-1185">Reference proteome</keyword>
<evidence type="ECO:0000313" key="3">
    <source>
        <dbReference type="Proteomes" id="UP001596978"/>
    </source>
</evidence>
<protein>
    <submittedName>
        <fullName evidence="2">CCC motif membrane protein</fullName>
    </submittedName>
</protein>
<dbReference type="NCBIfam" id="NF040945">
    <property type="entry name" value="CCC_membrane"/>
    <property type="match status" value="1"/>
</dbReference>